<evidence type="ECO:0000313" key="1">
    <source>
        <dbReference type="EnsemblPlants" id="Solyc03g063525.1.1"/>
    </source>
</evidence>
<dbReference type="Gramene" id="Solyc03g063525.1.1">
    <property type="protein sequence ID" value="Solyc03g063525.1.1"/>
    <property type="gene ID" value="Solyc03g063525.1"/>
</dbReference>
<dbReference type="InterPro" id="IPR012677">
    <property type="entry name" value="Nucleotide-bd_a/b_plait_sf"/>
</dbReference>
<dbReference type="EnsemblPlants" id="Solyc03g063525.1.1">
    <property type="protein sequence ID" value="Solyc03g063525.1.1"/>
    <property type="gene ID" value="Solyc03g063525.1"/>
</dbReference>
<protein>
    <recommendedName>
        <fullName evidence="3">RRM domain-containing protein</fullName>
    </recommendedName>
</protein>
<accession>A0A3Q7G875</accession>
<sequence length="115" mass="13595">MYKLLLYLIIVKSEKIFVISSFLVEIKRTIFQEIARSKDFRTKKVFVGGIPTVMDEGETSYIFFKIYYKYHVFYTIILYEFKGLFSKYGKVTDFDIIQDHVSKIGMLGNLVSFIQ</sequence>
<dbReference type="Proteomes" id="UP000004994">
    <property type="component" value="Chromosome 3"/>
</dbReference>
<dbReference type="AlphaFoldDB" id="A0A3Q7G875"/>
<keyword evidence="2" id="KW-1185">Reference proteome</keyword>
<proteinExistence type="predicted"/>
<organism evidence="1">
    <name type="scientific">Solanum lycopersicum</name>
    <name type="common">Tomato</name>
    <name type="synonym">Lycopersicon esculentum</name>
    <dbReference type="NCBI Taxonomy" id="4081"/>
    <lineage>
        <taxon>Eukaryota</taxon>
        <taxon>Viridiplantae</taxon>
        <taxon>Streptophyta</taxon>
        <taxon>Embryophyta</taxon>
        <taxon>Tracheophyta</taxon>
        <taxon>Spermatophyta</taxon>
        <taxon>Magnoliopsida</taxon>
        <taxon>eudicotyledons</taxon>
        <taxon>Gunneridae</taxon>
        <taxon>Pentapetalae</taxon>
        <taxon>asterids</taxon>
        <taxon>lamiids</taxon>
        <taxon>Solanales</taxon>
        <taxon>Solanaceae</taxon>
        <taxon>Solanoideae</taxon>
        <taxon>Solaneae</taxon>
        <taxon>Solanum</taxon>
        <taxon>Solanum subgen. Lycopersicon</taxon>
    </lineage>
</organism>
<reference evidence="1" key="1">
    <citation type="journal article" date="2012" name="Nature">
        <title>The tomato genome sequence provides insights into fleshy fruit evolution.</title>
        <authorList>
            <consortium name="Tomato Genome Consortium"/>
        </authorList>
    </citation>
    <scope>NUCLEOTIDE SEQUENCE [LARGE SCALE GENOMIC DNA]</scope>
    <source>
        <strain evidence="1">cv. Heinz 1706</strain>
    </source>
</reference>
<evidence type="ECO:0000313" key="2">
    <source>
        <dbReference type="Proteomes" id="UP000004994"/>
    </source>
</evidence>
<dbReference type="STRING" id="4081.A0A3Q7G875"/>
<dbReference type="Gene3D" id="3.30.70.330">
    <property type="match status" value="1"/>
</dbReference>
<name>A0A3Q7G875_SOLLC</name>
<evidence type="ECO:0008006" key="3">
    <source>
        <dbReference type="Google" id="ProtNLM"/>
    </source>
</evidence>
<dbReference type="InParanoid" id="A0A3Q7G875"/>
<reference evidence="1" key="2">
    <citation type="submission" date="2019-01" db="UniProtKB">
        <authorList>
            <consortium name="EnsemblPlants"/>
        </authorList>
    </citation>
    <scope>IDENTIFICATION</scope>
    <source>
        <strain evidence="1">cv. Heinz 1706</strain>
    </source>
</reference>